<dbReference type="EMBL" id="CP051684">
    <property type="protein sequence ID" value="QJD93772.1"/>
    <property type="molecule type" value="Genomic_DNA"/>
</dbReference>
<dbReference type="Proteomes" id="UP000503117">
    <property type="component" value="Chromosome"/>
</dbReference>
<organism evidence="3 4">
    <name type="scientific">Duganella dendranthematis</name>
    <dbReference type="NCBI Taxonomy" id="2728021"/>
    <lineage>
        <taxon>Bacteria</taxon>
        <taxon>Pseudomonadati</taxon>
        <taxon>Pseudomonadota</taxon>
        <taxon>Betaproteobacteria</taxon>
        <taxon>Burkholderiales</taxon>
        <taxon>Oxalobacteraceae</taxon>
        <taxon>Telluria group</taxon>
        <taxon>Duganella</taxon>
    </lineage>
</organism>
<keyword evidence="4" id="KW-1185">Reference proteome</keyword>
<keyword evidence="3" id="KW-0645">Protease</keyword>
<keyword evidence="3" id="KW-0378">Hydrolase</keyword>
<feature type="domain" description="CAAX prenyl protease 2/Lysostaphin resistance protein A-like" evidence="2">
    <location>
        <begin position="102"/>
        <end position="186"/>
    </location>
</feature>
<keyword evidence="1" id="KW-1133">Transmembrane helix</keyword>
<feature type="transmembrane region" description="Helical" evidence="1">
    <location>
        <begin position="60"/>
        <end position="86"/>
    </location>
</feature>
<proteinExistence type="predicted"/>
<dbReference type="InterPro" id="IPR003675">
    <property type="entry name" value="Rce1/LyrA-like_dom"/>
</dbReference>
<keyword evidence="1" id="KW-0472">Membrane</keyword>
<dbReference type="PANTHER" id="PTHR39430">
    <property type="entry name" value="MEMBRANE-ASSOCIATED PROTEASE-RELATED"/>
    <property type="match status" value="1"/>
</dbReference>
<name>A0ABX6MHH5_9BURK</name>
<feature type="transmembrane region" description="Helical" evidence="1">
    <location>
        <begin position="181"/>
        <end position="199"/>
    </location>
</feature>
<dbReference type="PANTHER" id="PTHR39430:SF1">
    <property type="entry name" value="PROTEASE"/>
    <property type="match status" value="1"/>
</dbReference>
<feature type="transmembrane region" description="Helical" evidence="1">
    <location>
        <begin position="18"/>
        <end position="39"/>
    </location>
</feature>
<accession>A0ABX6MHH5</accession>
<feature type="transmembrane region" description="Helical" evidence="1">
    <location>
        <begin position="219"/>
        <end position="239"/>
    </location>
</feature>
<protein>
    <submittedName>
        <fullName evidence="3">CPBP family intramembrane metalloprotease</fullName>
    </submittedName>
</protein>
<evidence type="ECO:0000313" key="3">
    <source>
        <dbReference type="EMBL" id="QJD93772.1"/>
    </source>
</evidence>
<feature type="transmembrane region" description="Helical" evidence="1">
    <location>
        <begin position="149"/>
        <end position="169"/>
    </location>
</feature>
<keyword evidence="3" id="KW-0482">Metalloprotease</keyword>
<evidence type="ECO:0000313" key="4">
    <source>
        <dbReference type="Proteomes" id="UP000503117"/>
    </source>
</evidence>
<keyword evidence="1" id="KW-0812">Transmembrane</keyword>
<dbReference type="Pfam" id="PF02517">
    <property type="entry name" value="Rce1-like"/>
    <property type="match status" value="1"/>
</dbReference>
<gene>
    <name evidence="3" type="ORF">HH213_28985</name>
</gene>
<dbReference type="RefSeq" id="WP_169114660.1">
    <property type="nucleotide sequence ID" value="NZ_CP051684.1"/>
</dbReference>
<reference evidence="3 4" key="1">
    <citation type="submission" date="2020-04" db="EMBL/GenBank/DDBJ databases">
        <title>Genome sequencing of novel species.</title>
        <authorList>
            <person name="Heo J."/>
            <person name="Kim S.-J."/>
            <person name="Kim J.-S."/>
            <person name="Hong S.-B."/>
            <person name="Kwon S.-W."/>
        </authorList>
    </citation>
    <scope>NUCLEOTIDE SEQUENCE [LARGE SCALE GENOMIC DNA]</scope>
    <source>
        <strain evidence="3 4">AF9R3</strain>
    </source>
</reference>
<dbReference type="GO" id="GO:0008237">
    <property type="term" value="F:metallopeptidase activity"/>
    <property type="evidence" value="ECO:0007669"/>
    <property type="project" value="UniProtKB-KW"/>
</dbReference>
<evidence type="ECO:0000259" key="2">
    <source>
        <dbReference type="Pfam" id="PF02517"/>
    </source>
</evidence>
<sequence length="244" mass="26005">MAATLITMAVVDSLVPNSLRVACPVPLATLTGVLGYRFFFSRVEKRAITELALPGAAHEAATGIAVGAVLGLLVAGVLAIVGSFFVSGSNGWSVMFKSLPEQVMVACFEELLFRGVLFRIVEQRWGTRTSLIVSFVAFALAHLPNGHVSLLAILVTGVAGVTFSACYMLTRRLWLSMGVHLGWNYLYDGLFAVPVSGHAARGWLQVAMPGPDWLTGGSYGVEASVMTLLVWGAAAILLLRRVPK</sequence>
<evidence type="ECO:0000256" key="1">
    <source>
        <dbReference type="SAM" id="Phobius"/>
    </source>
</evidence>